<accession>A0A1H9VN95</accession>
<dbReference type="EMBL" id="FOFT01000010">
    <property type="protein sequence ID" value="SES23260.1"/>
    <property type="molecule type" value="Genomic_DNA"/>
</dbReference>
<dbReference type="InterPro" id="IPR026337">
    <property type="entry name" value="AKG_HExxH"/>
</dbReference>
<keyword evidence="2" id="KW-1185">Reference proteome</keyword>
<dbReference type="Proteomes" id="UP000199028">
    <property type="component" value="Unassembled WGS sequence"/>
</dbReference>
<name>A0A1H9VN95_9PSEU</name>
<organism evidence="1 2">
    <name type="scientific">Lentzea flaviverrucosa</name>
    <dbReference type="NCBI Taxonomy" id="200379"/>
    <lineage>
        <taxon>Bacteria</taxon>
        <taxon>Bacillati</taxon>
        <taxon>Actinomycetota</taxon>
        <taxon>Actinomycetes</taxon>
        <taxon>Pseudonocardiales</taxon>
        <taxon>Pseudonocardiaceae</taxon>
        <taxon>Lentzea</taxon>
    </lineage>
</organism>
<proteinExistence type="predicted"/>
<reference evidence="2" key="1">
    <citation type="submission" date="2016-10" db="EMBL/GenBank/DDBJ databases">
        <authorList>
            <person name="Varghese N."/>
            <person name="Submissions S."/>
        </authorList>
    </citation>
    <scope>NUCLEOTIDE SEQUENCE [LARGE SCALE GENOMIC DNA]</scope>
    <source>
        <strain evidence="2">CGMCC 4.578</strain>
    </source>
</reference>
<dbReference type="AlphaFoldDB" id="A0A1H9VN95"/>
<dbReference type="NCBIfam" id="TIGR04267">
    <property type="entry name" value="mod_HExxH"/>
    <property type="match status" value="1"/>
</dbReference>
<protein>
    <submittedName>
        <fullName evidence="1">HEXXH motif-containing protein</fullName>
    </submittedName>
</protein>
<evidence type="ECO:0000313" key="2">
    <source>
        <dbReference type="Proteomes" id="UP000199028"/>
    </source>
</evidence>
<gene>
    <name evidence="1" type="ORF">SAMN05216195_110201</name>
</gene>
<evidence type="ECO:0000313" key="1">
    <source>
        <dbReference type="EMBL" id="SES23260.1"/>
    </source>
</evidence>
<sequence>MHAAIAPAGVLVDERRALYRLAGEIFTPDARLSDKLLDHPVVRYELGRALAGHDDDLTTDTLLDAARLDVRDAAGVAVVSDPAASDKLATALRIIAPAGSRPQVLTEADGDRFAAALALVAEAVRLFRRLAPEMSDDLLAHLTLFAVLKAETSGGVVSASTRYLPGLVLIDEPASAIEIAEALVHECSHLKFFDFAVTREFLDGERAERAEHFVNSWSKVMWPLEQTFAAWHAYTALAQFYRACGTQELGPVSLLPKAHDRAAEIGRWLLDHESDLHTDARWLLRALLGVPADHDETRAESGGAAAHDGAEPPRHLALVPGVRYARAASGRVVVTKATRPLDIFWLDADSSWVMSQLRVEGATIDCASLLAAATEDWRVTEGVAIRRLSAVLESLRQSFLIELIDDLSHCEQEQEQGSIT</sequence>